<reference evidence="12" key="2">
    <citation type="submission" date="2021-04" db="EMBL/GenBank/DDBJ databases">
        <authorList>
            <person name="Gilroy R."/>
        </authorList>
    </citation>
    <scope>NUCLEOTIDE SEQUENCE</scope>
    <source>
        <strain evidence="12">CHK192-9172</strain>
    </source>
</reference>
<dbReference type="GO" id="GO:0005524">
    <property type="term" value="F:ATP binding"/>
    <property type="evidence" value="ECO:0007669"/>
    <property type="project" value="UniProtKB-KW"/>
</dbReference>
<reference evidence="12" key="1">
    <citation type="journal article" date="2021" name="PeerJ">
        <title>Extensive microbial diversity within the chicken gut microbiome revealed by metagenomics and culture.</title>
        <authorList>
            <person name="Gilroy R."/>
            <person name="Ravi A."/>
            <person name="Getino M."/>
            <person name="Pursley I."/>
            <person name="Horton D.L."/>
            <person name="Alikhan N.F."/>
            <person name="Baker D."/>
            <person name="Gharbi K."/>
            <person name="Hall N."/>
            <person name="Watson M."/>
            <person name="Adriaenssens E.M."/>
            <person name="Foster-Nyarko E."/>
            <person name="Jarju S."/>
            <person name="Secka A."/>
            <person name="Antonio M."/>
            <person name="Oren A."/>
            <person name="Chaudhuri R.R."/>
            <person name="La Ragione R."/>
            <person name="Hildebrand F."/>
            <person name="Pallen M.J."/>
        </authorList>
    </citation>
    <scope>NUCLEOTIDE SEQUENCE</scope>
    <source>
        <strain evidence="12">CHK192-9172</strain>
    </source>
</reference>
<evidence type="ECO:0000256" key="6">
    <source>
        <dbReference type="ARBA" id="ARBA00022777"/>
    </source>
</evidence>
<dbReference type="PROSITE" id="PS01075">
    <property type="entry name" value="ACETATE_KINASE_1"/>
    <property type="match status" value="1"/>
</dbReference>
<keyword evidence="5 9" id="KW-0547">Nucleotide-binding</keyword>
<evidence type="ECO:0000256" key="9">
    <source>
        <dbReference type="HAMAP-Rule" id="MF_00542"/>
    </source>
</evidence>
<accession>A0A9D2D3D6</accession>
<dbReference type="NCBIfam" id="TIGR02707">
    <property type="entry name" value="butyr_kinase"/>
    <property type="match status" value="1"/>
</dbReference>
<keyword evidence="11" id="KW-0175">Coiled coil</keyword>
<keyword evidence="6 9" id="KW-0418">Kinase</keyword>
<dbReference type="HAMAP" id="MF_00542">
    <property type="entry name" value="Butyrate_kinase"/>
    <property type="match status" value="1"/>
</dbReference>
<evidence type="ECO:0000313" key="12">
    <source>
        <dbReference type="EMBL" id="HIZ07882.1"/>
    </source>
</evidence>
<comment type="caution">
    <text evidence="12">The sequence shown here is derived from an EMBL/GenBank/DDBJ whole genome shotgun (WGS) entry which is preliminary data.</text>
</comment>
<dbReference type="PRINTS" id="PR00471">
    <property type="entry name" value="ACETATEKNASE"/>
</dbReference>
<evidence type="ECO:0000256" key="10">
    <source>
        <dbReference type="RuleBase" id="RU003835"/>
    </source>
</evidence>
<evidence type="ECO:0000256" key="8">
    <source>
        <dbReference type="ARBA" id="ARBA00048596"/>
    </source>
</evidence>
<dbReference type="Proteomes" id="UP000824024">
    <property type="component" value="Unassembled WGS sequence"/>
</dbReference>
<dbReference type="Pfam" id="PF00871">
    <property type="entry name" value="Acetate_kinase"/>
    <property type="match status" value="1"/>
</dbReference>
<dbReference type="EMBL" id="DXCH01000222">
    <property type="protein sequence ID" value="HIZ07882.1"/>
    <property type="molecule type" value="Genomic_DNA"/>
</dbReference>
<comment type="similarity">
    <text evidence="2 9 10">Belongs to the acetokinase family.</text>
</comment>
<keyword evidence="7 9" id="KW-0067">ATP-binding</keyword>
<keyword evidence="4 9" id="KW-0808">Transferase</keyword>
<dbReference type="PANTHER" id="PTHR21060:SF3">
    <property type="entry name" value="BUTYRATE KINASE 2-RELATED"/>
    <property type="match status" value="1"/>
</dbReference>
<evidence type="ECO:0000256" key="3">
    <source>
        <dbReference type="ARBA" id="ARBA00022490"/>
    </source>
</evidence>
<dbReference type="PANTHER" id="PTHR21060">
    <property type="entry name" value="ACETATE KINASE"/>
    <property type="match status" value="1"/>
</dbReference>
<dbReference type="NCBIfam" id="NF002834">
    <property type="entry name" value="PRK03011.1-5"/>
    <property type="match status" value="1"/>
</dbReference>
<evidence type="ECO:0000313" key="13">
    <source>
        <dbReference type="Proteomes" id="UP000824024"/>
    </source>
</evidence>
<dbReference type="InterPro" id="IPR023865">
    <property type="entry name" value="Aliphatic_acid_kinase_CS"/>
</dbReference>
<dbReference type="Gene3D" id="3.30.420.40">
    <property type="match status" value="2"/>
</dbReference>
<dbReference type="EC" id="2.7.2.7" evidence="9"/>
<dbReference type="GO" id="GO:0005737">
    <property type="term" value="C:cytoplasm"/>
    <property type="evidence" value="ECO:0007669"/>
    <property type="project" value="UniProtKB-SubCell"/>
</dbReference>
<evidence type="ECO:0000256" key="2">
    <source>
        <dbReference type="ARBA" id="ARBA00008748"/>
    </source>
</evidence>
<dbReference type="GO" id="GO:0047761">
    <property type="term" value="F:butyrate kinase activity"/>
    <property type="evidence" value="ECO:0007669"/>
    <property type="project" value="UniProtKB-UniRule"/>
</dbReference>
<feature type="coiled-coil region" evidence="11">
    <location>
        <begin position="37"/>
        <end position="64"/>
    </location>
</feature>
<organism evidence="12 13">
    <name type="scientific">Candidatus Eubacterium avistercoris</name>
    <dbReference type="NCBI Taxonomy" id="2838567"/>
    <lineage>
        <taxon>Bacteria</taxon>
        <taxon>Bacillati</taxon>
        <taxon>Bacillota</taxon>
        <taxon>Clostridia</taxon>
        <taxon>Eubacteriales</taxon>
        <taxon>Eubacteriaceae</taxon>
        <taxon>Eubacterium</taxon>
    </lineage>
</organism>
<dbReference type="InterPro" id="IPR043129">
    <property type="entry name" value="ATPase_NBD"/>
</dbReference>
<dbReference type="GO" id="GO:0008776">
    <property type="term" value="F:acetate kinase activity"/>
    <property type="evidence" value="ECO:0007669"/>
    <property type="project" value="TreeGrafter"/>
</dbReference>
<dbReference type="PIRSF" id="PIRSF036458">
    <property type="entry name" value="Butyrate_kin"/>
    <property type="match status" value="1"/>
</dbReference>
<protein>
    <recommendedName>
        <fullName evidence="9">Probable butyrate kinase</fullName>
        <shortName evidence="9">BK</shortName>
        <ecNumber evidence="9">2.7.2.7</ecNumber>
    </recommendedName>
    <alternativeName>
        <fullName evidence="9">Branched-chain carboxylic acid kinase</fullName>
    </alternativeName>
</protein>
<name>A0A9D2D3D6_9FIRM</name>
<gene>
    <name evidence="9 12" type="primary">buk</name>
    <name evidence="12" type="ORF">IAA08_08105</name>
</gene>
<dbReference type="GO" id="GO:0006083">
    <property type="term" value="P:acetate metabolic process"/>
    <property type="evidence" value="ECO:0007669"/>
    <property type="project" value="TreeGrafter"/>
</dbReference>
<evidence type="ECO:0000256" key="7">
    <source>
        <dbReference type="ARBA" id="ARBA00022840"/>
    </source>
</evidence>
<dbReference type="InterPro" id="IPR000890">
    <property type="entry name" value="Aliphatic_acid_kin_short-chain"/>
</dbReference>
<evidence type="ECO:0000256" key="1">
    <source>
        <dbReference type="ARBA" id="ARBA00004496"/>
    </source>
</evidence>
<evidence type="ECO:0000256" key="4">
    <source>
        <dbReference type="ARBA" id="ARBA00022679"/>
    </source>
</evidence>
<evidence type="ECO:0000256" key="11">
    <source>
        <dbReference type="SAM" id="Coils"/>
    </source>
</evidence>
<dbReference type="SUPFAM" id="SSF53067">
    <property type="entry name" value="Actin-like ATPase domain"/>
    <property type="match status" value="2"/>
</dbReference>
<proteinExistence type="inferred from homology"/>
<dbReference type="AlphaFoldDB" id="A0A9D2D3D6"/>
<dbReference type="CDD" id="cd24011">
    <property type="entry name" value="ASKHA_NBD_BK"/>
    <property type="match status" value="1"/>
</dbReference>
<dbReference type="InterPro" id="IPR011245">
    <property type="entry name" value="Butyrate_kin"/>
</dbReference>
<comment type="catalytic activity">
    <reaction evidence="8 9">
        <text>butanoate + ATP = butanoyl phosphate + ADP</text>
        <dbReference type="Rhea" id="RHEA:13585"/>
        <dbReference type="ChEBI" id="CHEBI:17968"/>
        <dbReference type="ChEBI" id="CHEBI:30616"/>
        <dbReference type="ChEBI" id="CHEBI:58079"/>
        <dbReference type="ChEBI" id="CHEBI:456216"/>
        <dbReference type="EC" id="2.7.2.7"/>
    </reaction>
</comment>
<comment type="subcellular location">
    <subcellularLocation>
        <location evidence="1 9">Cytoplasm</location>
    </subcellularLocation>
</comment>
<keyword evidence="3 9" id="KW-0963">Cytoplasm</keyword>
<sequence length="361" mass="40113">MIKLLIINPGSTSTKIAVYEDQKEKWTENIRHSAGELQKYKNVYDQLDMRIQLIRETLRGHKEELDSFGAIVSRGGNLPPVSAGAYEVTDFMVECLRERPRDQHASNVGAGIALALAKEIGVKAYIYDAVAVDEMDEINKITGLKGVRRPARGHTLNTRAAALKYCEDNNLDYKRVNLIVVHLGGGISVNLHSKGRIIDFISDCEGPICPERAGGLPSYEVVKLCYSGQYTYAEMMRSLQRKGGMMSYFDTADMQEIEAWYNGGREDVKLIYEAMTLSVAKNIAKLAPVVQGNVDCVILTGGIAYSRLFTEQVTERIRFLAPVAIIPGENEMQALANGILRVMSGQETAKILTPEDDMRDR</sequence>
<evidence type="ECO:0000256" key="5">
    <source>
        <dbReference type="ARBA" id="ARBA00022741"/>
    </source>
</evidence>